<name>A0A2Z6NH88_TRISU</name>
<accession>A0A2Z6NH88</accession>
<evidence type="ECO:0000313" key="2">
    <source>
        <dbReference type="Proteomes" id="UP000242715"/>
    </source>
</evidence>
<sequence>MLSVPYRHIHSDLVHLDIAEQDTQTMKYSFYQVRTKSSPVDLSYQWMPSFRIPPKGHPYVDHSAVSANHNI</sequence>
<dbReference type="AlphaFoldDB" id="A0A2Z6NH88"/>
<protein>
    <submittedName>
        <fullName evidence="1">Uncharacterized protein</fullName>
    </submittedName>
</protein>
<proteinExistence type="predicted"/>
<keyword evidence="2" id="KW-1185">Reference proteome</keyword>
<reference evidence="2" key="1">
    <citation type="journal article" date="2017" name="Front. Plant Sci.">
        <title>Climate Clever Clovers: New Paradigm to Reduce the Environmental Footprint of Ruminants by Breeding Low Methanogenic Forages Utilizing Haplotype Variation.</title>
        <authorList>
            <person name="Kaur P."/>
            <person name="Appels R."/>
            <person name="Bayer P.E."/>
            <person name="Keeble-Gagnere G."/>
            <person name="Wang J."/>
            <person name="Hirakawa H."/>
            <person name="Shirasawa K."/>
            <person name="Vercoe P."/>
            <person name="Stefanova K."/>
            <person name="Durmic Z."/>
            <person name="Nichols P."/>
            <person name="Revell C."/>
            <person name="Isobe S.N."/>
            <person name="Edwards D."/>
            <person name="Erskine W."/>
        </authorList>
    </citation>
    <scope>NUCLEOTIDE SEQUENCE [LARGE SCALE GENOMIC DNA]</scope>
    <source>
        <strain evidence="2">cv. Daliak</strain>
    </source>
</reference>
<gene>
    <name evidence="1" type="ORF">TSUD_207660</name>
</gene>
<dbReference type="EMBL" id="DF973612">
    <property type="protein sequence ID" value="GAU35962.1"/>
    <property type="molecule type" value="Genomic_DNA"/>
</dbReference>
<evidence type="ECO:0000313" key="1">
    <source>
        <dbReference type="EMBL" id="GAU35962.1"/>
    </source>
</evidence>
<dbReference type="Proteomes" id="UP000242715">
    <property type="component" value="Unassembled WGS sequence"/>
</dbReference>
<organism evidence="1 2">
    <name type="scientific">Trifolium subterraneum</name>
    <name type="common">Subterranean clover</name>
    <dbReference type="NCBI Taxonomy" id="3900"/>
    <lineage>
        <taxon>Eukaryota</taxon>
        <taxon>Viridiplantae</taxon>
        <taxon>Streptophyta</taxon>
        <taxon>Embryophyta</taxon>
        <taxon>Tracheophyta</taxon>
        <taxon>Spermatophyta</taxon>
        <taxon>Magnoliopsida</taxon>
        <taxon>eudicotyledons</taxon>
        <taxon>Gunneridae</taxon>
        <taxon>Pentapetalae</taxon>
        <taxon>rosids</taxon>
        <taxon>fabids</taxon>
        <taxon>Fabales</taxon>
        <taxon>Fabaceae</taxon>
        <taxon>Papilionoideae</taxon>
        <taxon>50 kb inversion clade</taxon>
        <taxon>NPAAA clade</taxon>
        <taxon>Hologalegina</taxon>
        <taxon>IRL clade</taxon>
        <taxon>Trifolieae</taxon>
        <taxon>Trifolium</taxon>
    </lineage>
</organism>